<keyword evidence="4 6" id="KW-1133">Transmembrane helix</keyword>
<proteinExistence type="predicted"/>
<dbReference type="InterPro" id="IPR018076">
    <property type="entry name" value="T2SS_GspF_dom"/>
</dbReference>
<feature type="transmembrane region" description="Helical" evidence="6">
    <location>
        <begin position="291"/>
        <end position="317"/>
    </location>
</feature>
<keyword evidence="5 6" id="KW-0472">Membrane</keyword>
<organism evidence="8">
    <name type="scientific">marine sediment metagenome</name>
    <dbReference type="NCBI Taxonomy" id="412755"/>
    <lineage>
        <taxon>unclassified sequences</taxon>
        <taxon>metagenomes</taxon>
        <taxon>ecological metagenomes</taxon>
    </lineage>
</organism>
<evidence type="ECO:0000256" key="6">
    <source>
        <dbReference type="SAM" id="Phobius"/>
    </source>
</evidence>
<gene>
    <name evidence="8" type="ORF">S01H1_03900</name>
</gene>
<evidence type="ECO:0000256" key="1">
    <source>
        <dbReference type="ARBA" id="ARBA00004651"/>
    </source>
</evidence>
<feature type="transmembrane region" description="Helical" evidence="6">
    <location>
        <begin position="197"/>
        <end position="215"/>
    </location>
</feature>
<evidence type="ECO:0000256" key="4">
    <source>
        <dbReference type="ARBA" id="ARBA00022989"/>
    </source>
</evidence>
<feature type="domain" description="Type II secretion system protein GspF" evidence="7">
    <location>
        <begin position="94"/>
        <end position="218"/>
    </location>
</feature>
<feature type="non-terminal residue" evidence="8">
    <location>
        <position position="1"/>
    </location>
</feature>
<dbReference type="EMBL" id="BARS01002090">
    <property type="protein sequence ID" value="GAF80981.1"/>
    <property type="molecule type" value="Genomic_DNA"/>
</dbReference>
<evidence type="ECO:0000256" key="3">
    <source>
        <dbReference type="ARBA" id="ARBA00022692"/>
    </source>
</evidence>
<evidence type="ECO:0000259" key="7">
    <source>
        <dbReference type="Pfam" id="PF00482"/>
    </source>
</evidence>
<dbReference type="InterPro" id="IPR042094">
    <property type="entry name" value="T2SS_GspF_sf"/>
</dbReference>
<comment type="subcellular location">
    <subcellularLocation>
        <location evidence="1">Cell membrane</location>
        <topology evidence="1">Multi-pass membrane protein</topology>
    </subcellularLocation>
</comment>
<accession>X0T0W6</accession>
<dbReference type="Pfam" id="PF00482">
    <property type="entry name" value="T2SSF"/>
    <property type="match status" value="1"/>
</dbReference>
<keyword evidence="3 6" id="KW-0812">Transmembrane</keyword>
<dbReference type="InterPro" id="IPR056569">
    <property type="entry name" value="ArlJ-like"/>
</dbReference>
<evidence type="ECO:0000256" key="5">
    <source>
        <dbReference type="ARBA" id="ARBA00023136"/>
    </source>
</evidence>
<dbReference type="AlphaFoldDB" id="X0T0W6"/>
<evidence type="ECO:0000313" key="8">
    <source>
        <dbReference type="EMBL" id="GAF80981.1"/>
    </source>
</evidence>
<feature type="transmembrane region" description="Helical" evidence="6">
    <location>
        <begin position="256"/>
        <end position="279"/>
    </location>
</feature>
<dbReference type="GO" id="GO:0005886">
    <property type="term" value="C:plasma membrane"/>
    <property type="evidence" value="ECO:0007669"/>
    <property type="project" value="UniProtKB-SubCell"/>
</dbReference>
<sequence length="319" mass="34820">ANIYPPVLRKKFRETLSYTGLLIDNNVLLSSMFLNILVLSMILSVVNLILSNIPWAISTFIISFVVLHILLYLIISLQADKKALAIEKVLPDALTSIASNLKAGLPLDKAIVASSKPELGILKSELDSVAKEVSLGSRIETSLTRLTDRIRSAKLKWSIELCLYSLKSGGQLSELLISIGNNLRNQEIIEDKIRSQILMYVFLIFGAVAIGVPFLNGMAPVFLDKISTITSEIDLESFEGTQMPISFGQVSVTTQFLVVHNLVAVIISVILGALLIGVVTRGKAKYGLKNIPILMTVALAVFFLVRKFITGFLASFAGI</sequence>
<dbReference type="PANTHER" id="PTHR35402:SF1">
    <property type="entry name" value="TYPE II SECRETION SYSTEM PROTEIN GSPF DOMAIN-CONTAINING PROTEIN"/>
    <property type="match status" value="1"/>
</dbReference>
<dbReference type="Gene3D" id="1.20.81.30">
    <property type="entry name" value="Type II secretion system (T2SS), domain F"/>
    <property type="match status" value="1"/>
</dbReference>
<protein>
    <recommendedName>
        <fullName evidence="7">Type II secretion system protein GspF domain-containing protein</fullName>
    </recommendedName>
</protein>
<feature type="transmembrane region" description="Helical" evidence="6">
    <location>
        <begin position="27"/>
        <end position="49"/>
    </location>
</feature>
<reference evidence="8" key="1">
    <citation type="journal article" date="2014" name="Front. Microbiol.">
        <title>High frequency of phylogenetically diverse reductive dehalogenase-homologous genes in deep subseafloor sedimentary metagenomes.</title>
        <authorList>
            <person name="Kawai M."/>
            <person name="Futagami T."/>
            <person name="Toyoda A."/>
            <person name="Takaki Y."/>
            <person name="Nishi S."/>
            <person name="Hori S."/>
            <person name="Arai W."/>
            <person name="Tsubouchi T."/>
            <person name="Morono Y."/>
            <person name="Uchiyama I."/>
            <person name="Ito T."/>
            <person name="Fujiyama A."/>
            <person name="Inagaki F."/>
            <person name="Takami H."/>
        </authorList>
    </citation>
    <scope>NUCLEOTIDE SEQUENCE</scope>
    <source>
        <strain evidence="8">Expedition CK06-06</strain>
    </source>
</reference>
<evidence type="ECO:0000256" key="2">
    <source>
        <dbReference type="ARBA" id="ARBA00022475"/>
    </source>
</evidence>
<name>X0T0W6_9ZZZZ</name>
<dbReference type="PANTHER" id="PTHR35402">
    <property type="entry name" value="INTEGRAL MEMBRANE PROTEIN-RELATED"/>
    <property type="match status" value="1"/>
</dbReference>
<comment type="caution">
    <text evidence="8">The sequence shown here is derived from an EMBL/GenBank/DDBJ whole genome shotgun (WGS) entry which is preliminary data.</text>
</comment>
<keyword evidence="2" id="KW-1003">Cell membrane</keyword>
<feature type="transmembrane region" description="Helical" evidence="6">
    <location>
        <begin position="55"/>
        <end position="75"/>
    </location>
</feature>